<dbReference type="PANTHER" id="PTHR30106:SF2">
    <property type="entry name" value="UPF0324 INNER MEMBRANE PROTEIN YEIH"/>
    <property type="match status" value="1"/>
</dbReference>
<feature type="transmembrane region" description="Helical" evidence="7">
    <location>
        <begin position="124"/>
        <end position="143"/>
    </location>
</feature>
<dbReference type="GO" id="GO:0005886">
    <property type="term" value="C:plasma membrane"/>
    <property type="evidence" value="ECO:0007669"/>
    <property type="project" value="UniProtKB-SubCell"/>
</dbReference>
<feature type="transmembrane region" description="Helical" evidence="7">
    <location>
        <begin position="70"/>
        <end position="103"/>
    </location>
</feature>
<keyword evidence="5 7" id="KW-1133">Transmembrane helix</keyword>
<dbReference type="Proteomes" id="UP001180845">
    <property type="component" value="Unassembled WGS sequence"/>
</dbReference>
<evidence type="ECO:0000256" key="5">
    <source>
        <dbReference type="ARBA" id="ARBA00022989"/>
    </source>
</evidence>
<dbReference type="Pfam" id="PF03601">
    <property type="entry name" value="Cons_hypoth698"/>
    <property type="match status" value="1"/>
</dbReference>
<sequence>MTAPGESGGFLPFRKPESGVRASLGMHVGYDVLRGSWLRSRLLGDEACRVSELLSAVRRNAVATSLWPGLVVTGVAVVASLTVAGLVPAMSSLTVAVALGILAGNLPGFPRSARPGLAWAMRRFLRVGVVLLGLQLAVSQVFGLGAGTLVAVVILVATSFLGTLVLGRVLGISQGLSMLVGTGFSICGASAIAAMESIIDRDDEDVATAVAMVTIFGTLAMLVLPVVGSGLGLSDTELGRIAGGSVHEVAQVVAAASPAGAAAVAVAVVVKLSRVVLLAPLVTAVSLMQRRTSAAIGGRRPPVMPLFVAGFLAAVLLRSSGILPETVLAVAEQVTTVLLTGALFGLGSSVRIRALIRTGPRAFLLGLGSTLLVTTATFATMLTLT</sequence>
<accession>A0AAE3ZG43</accession>
<proteinExistence type="inferred from homology"/>
<evidence type="ECO:0000256" key="4">
    <source>
        <dbReference type="ARBA" id="ARBA00022692"/>
    </source>
</evidence>
<organism evidence="8 9">
    <name type="scientific">Haloactinomyces albus</name>
    <dbReference type="NCBI Taxonomy" id="1352928"/>
    <lineage>
        <taxon>Bacteria</taxon>
        <taxon>Bacillati</taxon>
        <taxon>Actinomycetota</taxon>
        <taxon>Actinomycetes</taxon>
        <taxon>Actinopolysporales</taxon>
        <taxon>Actinopolysporaceae</taxon>
        <taxon>Haloactinomyces</taxon>
    </lineage>
</organism>
<dbReference type="InterPro" id="IPR018383">
    <property type="entry name" value="UPF0324_pro"/>
</dbReference>
<name>A0AAE3ZG43_9ACTN</name>
<keyword evidence="3" id="KW-1003">Cell membrane</keyword>
<comment type="subcellular location">
    <subcellularLocation>
        <location evidence="1">Cell membrane</location>
        <topology evidence="1">Multi-pass membrane protein</topology>
    </subcellularLocation>
</comment>
<dbReference type="AlphaFoldDB" id="A0AAE3ZG43"/>
<protein>
    <submittedName>
        <fullName evidence="8">Integral membrane protein (TIGR00698 family)</fullName>
    </submittedName>
</protein>
<dbReference type="EMBL" id="JAVDXW010000001">
    <property type="protein sequence ID" value="MDR7304247.1"/>
    <property type="molecule type" value="Genomic_DNA"/>
</dbReference>
<comment type="similarity">
    <text evidence="2">Belongs to the UPF0324 family.</text>
</comment>
<evidence type="ECO:0000313" key="8">
    <source>
        <dbReference type="EMBL" id="MDR7304247.1"/>
    </source>
</evidence>
<feature type="transmembrane region" description="Helical" evidence="7">
    <location>
        <begin position="362"/>
        <end position="384"/>
    </location>
</feature>
<dbReference type="PANTHER" id="PTHR30106">
    <property type="entry name" value="INNER MEMBRANE PROTEIN YEIH-RELATED"/>
    <property type="match status" value="1"/>
</dbReference>
<evidence type="ECO:0000256" key="7">
    <source>
        <dbReference type="SAM" id="Phobius"/>
    </source>
</evidence>
<gene>
    <name evidence="8" type="ORF">JOF55_004428</name>
</gene>
<feature type="transmembrane region" description="Helical" evidence="7">
    <location>
        <begin position="303"/>
        <end position="321"/>
    </location>
</feature>
<feature type="transmembrane region" description="Helical" evidence="7">
    <location>
        <begin position="176"/>
        <end position="194"/>
    </location>
</feature>
<evidence type="ECO:0000313" key="9">
    <source>
        <dbReference type="Proteomes" id="UP001180845"/>
    </source>
</evidence>
<keyword evidence="6 7" id="KW-0472">Membrane</keyword>
<dbReference type="RefSeq" id="WP_310277687.1">
    <property type="nucleotide sequence ID" value="NZ_JAVDXW010000001.1"/>
</dbReference>
<evidence type="ECO:0000256" key="1">
    <source>
        <dbReference type="ARBA" id="ARBA00004651"/>
    </source>
</evidence>
<comment type="caution">
    <text evidence="8">The sequence shown here is derived from an EMBL/GenBank/DDBJ whole genome shotgun (WGS) entry which is preliminary data.</text>
</comment>
<feature type="transmembrane region" description="Helical" evidence="7">
    <location>
        <begin position="149"/>
        <end position="169"/>
    </location>
</feature>
<keyword evidence="9" id="KW-1185">Reference proteome</keyword>
<keyword evidence="4 7" id="KW-0812">Transmembrane</keyword>
<feature type="transmembrane region" description="Helical" evidence="7">
    <location>
        <begin position="327"/>
        <end position="350"/>
    </location>
</feature>
<evidence type="ECO:0000256" key="3">
    <source>
        <dbReference type="ARBA" id="ARBA00022475"/>
    </source>
</evidence>
<feature type="transmembrane region" description="Helical" evidence="7">
    <location>
        <begin position="206"/>
        <end position="228"/>
    </location>
</feature>
<evidence type="ECO:0000256" key="2">
    <source>
        <dbReference type="ARBA" id="ARBA00007977"/>
    </source>
</evidence>
<evidence type="ECO:0000256" key="6">
    <source>
        <dbReference type="ARBA" id="ARBA00023136"/>
    </source>
</evidence>
<reference evidence="8" key="1">
    <citation type="submission" date="2023-07" db="EMBL/GenBank/DDBJ databases">
        <title>Sequencing the genomes of 1000 actinobacteria strains.</title>
        <authorList>
            <person name="Klenk H.-P."/>
        </authorList>
    </citation>
    <scope>NUCLEOTIDE SEQUENCE</scope>
    <source>
        <strain evidence="8">DSM 45977</strain>
    </source>
</reference>